<dbReference type="InterPro" id="IPR032465">
    <property type="entry name" value="ACMSD"/>
</dbReference>
<dbReference type="PANTHER" id="PTHR21240:SF19">
    <property type="entry name" value="CATALYTIC_ HYDROLASE"/>
    <property type="match status" value="1"/>
</dbReference>
<organism evidence="3 4">
    <name type="scientific">Fructobacillus tropaeoli</name>
    <dbReference type="NCBI Taxonomy" id="709323"/>
    <lineage>
        <taxon>Bacteria</taxon>
        <taxon>Bacillati</taxon>
        <taxon>Bacillota</taxon>
        <taxon>Bacilli</taxon>
        <taxon>Lactobacillales</taxon>
        <taxon>Lactobacillaceae</taxon>
        <taxon>Fructobacillus</taxon>
    </lineage>
</organism>
<comment type="caution">
    <text evidence="3">The sequence shown here is derived from an EMBL/GenBank/DDBJ whole genome shotgun (WGS) entry which is preliminary data.</text>
</comment>
<dbReference type="InterPro" id="IPR006680">
    <property type="entry name" value="Amidohydro-rel"/>
</dbReference>
<dbReference type="Gene3D" id="3.20.20.140">
    <property type="entry name" value="Metal-dependent hydrolases"/>
    <property type="match status" value="1"/>
</dbReference>
<dbReference type="RefSeq" id="WP_203618222.1">
    <property type="nucleotide sequence ID" value="NZ_BOJU01000002.1"/>
</dbReference>
<dbReference type="EMBL" id="CAUZLT010000001">
    <property type="protein sequence ID" value="CAK1225744.1"/>
    <property type="molecule type" value="Genomic_DNA"/>
</dbReference>
<keyword evidence="4" id="KW-1185">Reference proteome</keyword>
<sequence length="322" mass="36087">MNKIDGHVHLVQEIAGFNGKGRLNALGNGEAIWDDGTKIKLIPDGWGDTNLTAESFLKVMDAHSIEKAVLLQGSLNGYQNYYTYQTVKRYPERFIGAFAVDPFAENALSIVRRHVENLGFRAIKLEISQGGGLHGYHQTTPFRLDTDTRMGQIFHYLADYPGFTVTVDYGSAEQISHQPEAIAILAARYPQLDFVVCHLSFPDVQHLNFLENTLRLFAPHPNIVTDLSAIQDILGETELPFEKSRRAVALAKEVLGSKRLIWGTDSPWSATFNSYEDLAGWLEKSDLFTENELADVYYGTANRIYFKESAVAAARWANDPQN</sequence>
<evidence type="ECO:0000313" key="3">
    <source>
        <dbReference type="EMBL" id="CAK1225744.1"/>
    </source>
</evidence>
<keyword evidence="1" id="KW-0456">Lyase</keyword>
<dbReference type="Proteomes" id="UP001314262">
    <property type="component" value="Unassembled WGS sequence"/>
</dbReference>
<evidence type="ECO:0000313" key="4">
    <source>
        <dbReference type="Proteomes" id="UP001314262"/>
    </source>
</evidence>
<accession>A0ABM9MLZ0</accession>
<dbReference type="InterPro" id="IPR032466">
    <property type="entry name" value="Metal_Hydrolase"/>
</dbReference>
<gene>
    <name evidence="3" type="ORF">R53137_KAKDMLNK_00108</name>
</gene>
<evidence type="ECO:0000256" key="1">
    <source>
        <dbReference type="ARBA" id="ARBA00023239"/>
    </source>
</evidence>
<dbReference type="SUPFAM" id="SSF51556">
    <property type="entry name" value="Metallo-dependent hydrolases"/>
    <property type="match status" value="1"/>
</dbReference>
<dbReference type="Pfam" id="PF04909">
    <property type="entry name" value="Amidohydro_2"/>
    <property type="match status" value="1"/>
</dbReference>
<evidence type="ECO:0000259" key="2">
    <source>
        <dbReference type="Pfam" id="PF04909"/>
    </source>
</evidence>
<protein>
    <submittedName>
        <fullName evidence="3">TIM-barrel fold</fullName>
    </submittedName>
</protein>
<dbReference type="PANTHER" id="PTHR21240">
    <property type="entry name" value="2-AMINO-3-CARBOXYLMUCONATE-6-SEMIALDEHYDE DECARBOXYLASE"/>
    <property type="match status" value="1"/>
</dbReference>
<feature type="domain" description="Amidohydrolase-related" evidence="2">
    <location>
        <begin position="4"/>
        <end position="306"/>
    </location>
</feature>
<reference evidence="3 4" key="1">
    <citation type="submission" date="2023-10" db="EMBL/GenBank/DDBJ databases">
        <authorList>
            <person name="Botero Cardona J."/>
        </authorList>
    </citation>
    <scope>NUCLEOTIDE SEQUENCE [LARGE SCALE GENOMIC DNA]</scope>
    <source>
        <strain evidence="3 4">R-53137</strain>
    </source>
</reference>
<name>A0ABM9MLZ0_9LACO</name>
<proteinExistence type="predicted"/>